<proteinExistence type="predicted"/>
<keyword evidence="2" id="KW-1185">Reference proteome</keyword>
<evidence type="ECO:0000313" key="1">
    <source>
        <dbReference type="EMBL" id="OAT31348.1"/>
    </source>
</evidence>
<reference evidence="1 2" key="1">
    <citation type="submission" date="2016-04" db="EMBL/GenBank/DDBJ databases">
        <title>ATOL: Assembling a taxonomically balanced genome-scale reconstruction of the evolutionary history of the Enterobacteriaceae.</title>
        <authorList>
            <person name="Plunkett G.III."/>
            <person name="Neeno-Eckwall E.C."/>
            <person name="Glasner J.D."/>
            <person name="Perna N.T."/>
        </authorList>
    </citation>
    <scope>NUCLEOTIDE SEQUENCE [LARGE SCALE GENOMIC DNA]</scope>
    <source>
        <strain evidence="1 2">ATCC 51605</strain>
    </source>
</reference>
<name>A0A1B7INT7_9ENTR</name>
<sequence>MKRADSNVGFFFVSPLRLNYDQQADQQAKDLLKAITLAK</sequence>
<protein>
    <submittedName>
        <fullName evidence="1">Uncharacterized protein</fullName>
    </submittedName>
</protein>
<gene>
    <name evidence="1" type="ORF">M975_2273</name>
</gene>
<accession>A0A1B7INT7</accession>
<dbReference type="PATRIC" id="fig|1354251.4.peg.2351"/>
<dbReference type="EMBL" id="LXER01000019">
    <property type="protein sequence ID" value="OAT31348.1"/>
    <property type="molecule type" value="Genomic_DNA"/>
</dbReference>
<dbReference type="Proteomes" id="UP000078410">
    <property type="component" value="Unassembled WGS sequence"/>
</dbReference>
<evidence type="ECO:0000313" key="2">
    <source>
        <dbReference type="Proteomes" id="UP000078410"/>
    </source>
</evidence>
<organism evidence="1 2">
    <name type="scientific">Buttiauxella brennerae ATCC 51605</name>
    <dbReference type="NCBI Taxonomy" id="1354251"/>
    <lineage>
        <taxon>Bacteria</taxon>
        <taxon>Pseudomonadati</taxon>
        <taxon>Pseudomonadota</taxon>
        <taxon>Gammaproteobacteria</taxon>
        <taxon>Enterobacterales</taxon>
        <taxon>Enterobacteriaceae</taxon>
        <taxon>Buttiauxella</taxon>
    </lineage>
</organism>
<dbReference type="AlphaFoldDB" id="A0A1B7INT7"/>
<comment type="caution">
    <text evidence="1">The sequence shown here is derived from an EMBL/GenBank/DDBJ whole genome shotgun (WGS) entry which is preliminary data.</text>
</comment>